<feature type="non-terminal residue" evidence="2">
    <location>
        <position position="76"/>
    </location>
</feature>
<dbReference type="Proteomes" id="UP000265520">
    <property type="component" value="Unassembled WGS sequence"/>
</dbReference>
<protein>
    <submittedName>
        <fullName evidence="2">Uncharacterized protein</fullName>
    </submittedName>
</protein>
<proteinExistence type="predicted"/>
<dbReference type="EMBL" id="LXQA010349034">
    <property type="protein sequence ID" value="MCI45822.1"/>
    <property type="molecule type" value="Genomic_DNA"/>
</dbReference>
<reference evidence="2 3" key="1">
    <citation type="journal article" date="2018" name="Front. Plant Sci.">
        <title>Red Clover (Trifolium pratense) and Zigzag Clover (T. medium) - A Picture of Genomic Similarities and Differences.</title>
        <authorList>
            <person name="Dluhosova J."/>
            <person name="Istvanek J."/>
            <person name="Nedelnik J."/>
            <person name="Repkova J."/>
        </authorList>
    </citation>
    <scope>NUCLEOTIDE SEQUENCE [LARGE SCALE GENOMIC DNA]</scope>
    <source>
        <strain evidence="3">cv. 10/8</strain>
        <tissue evidence="2">Leaf</tissue>
    </source>
</reference>
<feature type="non-terminal residue" evidence="2">
    <location>
        <position position="1"/>
    </location>
</feature>
<evidence type="ECO:0000313" key="3">
    <source>
        <dbReference type="Proteomes" id="UP000265520"/>
    </source>
</evidence>
<evidence type="ECO:0000313" key="2">
    <source>
        <dbReference type="EMBL" id="MCI45822.1"/>
    </source>
</evidence>
<keyword evidence="3" id="KW-1185">Reference proteome</keyword>
<accession>A0A392SBJ9</accession>
<feature type="region of interest" description="Disordered" evidence="1">
    <location>
        <begin position="53"/>
        <end position="76"/>
    </location>
</feature>
<name>A0A392SBJ9_9FABA</name>
<evidence type="ECO:0000256" key="1">
    <source>
        <dbReference type="SAM" id="MobiDB-lite"/>
    </source>
</evidence>
<comment type="caution">
    <text evidence="2">The sequence shown here is derived from an EMBL/GenBank/DDBJ whole genome shotgun (WGS) entry which is preliminary data.</text>
</comment>
<organism evidence="2 3">
    <name type="scientific">Trifolium medium</name>
    <dbReference type="NCBI Taxonomy" id="97028"/>
    <lineage>
        <taxon>Eukaryota</taxon>
        <taxon>Viridiplantae</taxon>
        <taxon>Streptophyta</taxon>
        <taxon>Embryophyta</taxon>
        <taxon>Tracheophyta</taxon>
        <taxon>Spermatophyta</taxon>
        <taxon>Magnoliopsida</taxon>
        <taxon>eudicotyledons</taxon>
        <taxon>Gunneridae</taxon>
        <taxon>Pentapetalae</taxon>
        <taxon>rosids</taxon>
        <taxon>fabids</taxon>
        <taxon>Fabales</taxon>
        <taxon>Fabaceae</taxon>
        <taxon>Papilionoideae</taxon>
        <taxon>50 kb inversion clade</taxon>
        <taxon>NPAAA clade</taxon>
        <taxon>Hologalegina</taxon>
        <taxon>IRL clade</taxon>
        <taxon>Trifolieae</taxon>
        <taxon>Trifolium</taxon>
    </lineage>
</organism>
<dbReference type="AlphaFoldDB" id="A0A392SBJ9"/>
<sequence length="76" mass="8345">DEDRHAEEEFEIPSPADVPMEFRVVLLSAYLLMVLDALSKLGGSEGSFQIPLRSKRTKSCPPGADRSVISGPWSLD</sequence>